<dbReference type="EMBL" id="FNHE01000010">
    <property type="protein sequence ID" value="SDM96179.1"/>
    <property type="molecule type" value="Genomic_DNA"/>
</dbReference>
<feature type="region of interest" description="Disordered" evidence="8">
    <location>
        <begin position="509"/>
        <end position="552"/>
    </location>
</feature>
<keyword evidence="7" id="KW-1015">Disulfide bond</keyword>
<organism evidence="10 11">
    <name type="scientific">Geodermatophilus siccatus</name>
    <dbReference type="NCBI Taxonomy" id="1137991"/>
    <lineage>
        <taxon>Bacteria</taxon>
        <taxon>Bacillati</taxon>
        <taxon>Actinomycetota</taxon>
        <taxon>Actinomycetes</taxon>
        <taxon>Geodermatophilales</taxon>
        <taxon>Geodermatophilaceae</taxon>
        <taxon>Geodermatophilus</taxon>
    </lineage>
</organism>
<dbReference type="Proteomes" id="UP000198680">
    <property type="component" value="Unassembled WGS sequence"/>
</dbReference>
<evidence type="ECO:0000256" key="8">
    <source>
        <dbReference type="SAM" id="MobiDB-lite"/>
    </source>
</evidence>
<evidence type="ECO:0000256" key="5">
    <source>
        <dbReference type="ARBA" id="ARBA00022801"/>
    </source>
</evidence>
<comment type="similarity">
    <text evidence="1">Belongs to the tannase family.</text>
</comment>
<dbReference type="RefSeq" id="WP_091221753.1">
    <property type="nucleotide sequence ID" value="NZ_FNHE01000010.1"/>
</dbReference>
<evidence type="ECO:0000256" key="7">
    <source>
        <dbReference type="ARBA" id="ARBA00023157"/>
    </source>
</evidence>
<gene>
    <name evidence="10" type="ORF">SAMN05660642_03711</name>
</gene>
<feature type="signal peptide" evidence="9">
    <location>
        <begin position="1"/>
        <end position="29"/>
    </location>
</feature>
<dbReference type="InterPro" id="IPR011118">
    <property type="entry name" value="Tannase/feruloyl_esterase"/>
</dbReference>
<dbReference type="GO" id="GO:0052689">
    <property type="term" value="F:carboxylic ester hydrolase activity"/>
    <property type="evidence" value="ECO:0007669"/>
    <property type="project" value="UniProtKB-KW"/>
</dbReference>
<dbReference type="SUPFAM" id="SSF53474">
    <property type="entry name" value="alpha/beta-Hydrolases"/>
    <property type="match status" value="1"/>
</dbReference>
<dbReference type="InterPro" id="IPR029058">
    <property type="entry name" value="AB_hydrolase_fold"/>
</dbReference>
<evidence type="ECO:0000256" key="2">
    <source>
        <dbReference type="ARBA" id="ARBA00022487"/>
    </source>
</evidence>
<dbReference type="Gene3D" id="3.40.50.1820">
    <property type="entry name" value="alpha/beta hydrolase"/>
    <property type="match status" value="1"/>
</dbReference>
<dbReference type="GO" id="GO:0046872">
    <property type="term" value="F:metal ion binding"/>
    <property type="evidence" value="ECO:0007669"/>
    <property type="project" value="UniProtKB-KW"/>
</dbReference>
<evidence type="ECO:0000256" key="3">
    <source>
        <dbReference type="ARBA" id="ARBA00022723"/>
    </source>
</evidence>
<sequence length="552" mass="57896">MDLTRARTVVAGVALAVVASLGWTTPAGAADAAARCAALAGVDIPARVIGLPTTGGAVTEATLVAPSGSGTTAIGEYCRVTAALHPVDPAAPDIRMQVALPTTWNQKALMFGGGGYNGTIPALDGNVPFGPGDAPRPLGRGYATFASDSGHQAPAGFLPTPSLYGEFLANDEALRNFAGDALKKTRDAAVFVIGRYYDRNTPQQTYFAGGSTGGREALAVAQRWERDFDGVISVYPAFNAATLDLYFGHMTRQLAAPGAFPRPAQQVLLYNAVVTACDGLDGLTDGVISNEPACRFDPVVLRCPEGQDTGDTCLSDPQITAIRAVSSPITFPYPLASGETGYPGFPFLSGADMSTPLLGLGTTAPATPMPKTAGYGMQFWDAWVTYAVTRDPAFDSLSLDPLAPGPWQDRISELTALQDVNSTDLRPFARRGGKLLLLHGTADELVSHRATVEYYEGLVQTMGQRRVDAFTRFYLVPGANHANVAAAFAAGWDSLTALDHWVTTGAAPADPVVRDTNPGATRTRPLCEYPTHPRYSGSGSPDEAGSFDCVTG</sequence>
<accession>A0A1G9XH79</accession>
<dbReference type="Pfam" id="PF07519">
    <property type="entry name" value="Tannase"/>
    <property type="match status" value="1"/>
</dbReference>
<dbReference type="AlphaFoldDB" id="A0A1G9XH79"/>
<keyword evidence="3" id="KW-0479">Metal-binding</keyword>
<keyword evidence="2" id="KW-0719">Serine esterase</keyword>
<dbReference type="PANTHER" id="PTHR33938:SF15">
    <property type="entry name" value="FERULOYL ESTERASE B-RELATED"/>
    <property type="match status" value="1"/>
</dbReference>
<evidence type="ECO:0000256" key="4">
    <source>
        <dbReference type="ARBA" id="ARBA00022729"/>
    </source>
</evidence>
<name>A0A1G9XH79_9ACTN</name>
<feature type="chain" id="PRO_5011552469" evidence="9">
    <location>
        <begin position="30"/>
        <end position="552"/>
    </location>
</feature>
<evidence type="ECO:0000313" key="10">
    <source>
        <dbReference type="EMBL" id="SDM96179.1"/>
    </source>
</evidence>
<keyword evidence="5" id="KW-0378">Hydrolase</keyword>
<keyword evidence="11" id="KW-1185">Reference proteome</keyword>
<evidence type="ECO:0000256" key="1">
    <source>
        <dbReference type="ARBA" id="ARBA00006249"/>
    </source>
</evidence>
<dbReference type="OrthoDB" id="5140323at2"/>
<protein>
    <submittedName>
        <fullName evidence="10">Feruloyl esterase</fullName>
    </submittedName>
</protein>
<evidence type="ECO:0000313" key="11">
    <source>
        <dbReference type="Proteomes" id="UP000198680"/>
    </source>
</evidence>
<reference evidence="11" key="1">
    <citation type="submission" date="2016-10" db="EMBL/GenBank/DDBJ databases">
        <authorList>
            <person name="Varghese N."/>
            <person name="Submissions S."/>
        </authorList>
    </citation>
    <scope>NUCLEOTIDE SEQUENCE [LARGE SCALE GENOMIC DNA]</scope>
    <source>
        <strain evidence="11">DSM 45419</strain>
    </source>
</reference>
<dbReference type="PANTHER" id="PTHR33938">
    <property type="entry name" value="FERULOYL ESTERASE B-RELATED"/>
    <property type="match status" value="1"/>
</dbReference>
<evidence type="ECO:0000256" key="6">
    <source>
        <dbReference type="ARBA" id="ARBA00022837"/>
    </source>
</evidence>
<keyword evidence="6" id="KW-0106">Calcium</keyword>
<keyword evidence="4 9" id="KW-0732">Signal</keyword>
<dbReference type="STRING" id="1137991.SAMN05660642_03711"/>
<proteinExistence type="inferred from homology"/>
<evidence type="ECO:0000256" key="9">
    <source>
        <dbReference type="SAM" id="SignalP"/>
    </source>
</evidence>